<evidence type="ECO:0000256" key="6">
    <source>
        <dbReference type="ARBA" id="ARBA00030479"/>
    </source>
</evidence>
<dbReference type="PANTHER" id="PTHR14324">
    <property type="entry name" value="CONDENSIN-2 COMPLEX SUBUNIT H2"/>
    <property type="match status" value="1"/>
</dbReference>
<feature type="compositionally biased region" description="Basic and acidic residues" evidence="7">
    <location>
        <begin position="283"/>
        <end position="314"/>
    </location>
</feature>
<keyword evidence="5" id="KW-0539">Nucleus</keyword>
<feature type="domain" description="Condensin II complex subunit H2 N-terminal" evidence="8">
    <location>
        <begin position="6"/>
        <end position="122"/>
    </location>
</feature>
<evidence type="ECO:0000256" key="2">
    <source>
        <dbReference type="ARBA" id="ARBA00007844"/>
    </source>
</evidence>
<evidence type="ECO:0000259" key="9">
    <source>
        <dbReference type="Pfam" id="PF16858"/>
    </source>
</evidence>
<proteinExistence type="inferred from homology"/>
<dbReference type="Proteomes" id="UP000591073">
    <property type="component" value="Unassembled WGS sequence"/>
</dbReference>
<sequence>MVEVESRFQHLLQPIRDLTKNWEVDVAAQLEEYLEELDEVCISFDNGRTTMNFTEAALLIQGSACVYSRKVEYLYLLVYQTLDFISNKKRDRQPRSAGQDGADAAQSSGMEEEEEFLPLDDIRDSSQANVNMKKDHQPNAVNIVPLTPMSLVAPEETEKKENPLFSRKGEILASRKDFRMNTCTPHTTGAFLLELTSLSLTHLLEQQHEGSPSRAAGTGGSGHGGTLGGSACPPPANPPASPAGPLLLRCLTVYCPPTGAAEPDDDVPGAMEDNVGMGPAANERVEAQRSVPRERVLRERAPAEDPKPHIKEMLDPWQSLDPFGDSEDKPFKKGRPFLVPHGLDCMVGGKRKRKGPRKFQDFIKWFSTAYNNVADSRKPKRKGPTFADLEVLYWKQLKERMAVERKLLSRVPPDPRWGVPSVPWRGTGGPGGALSRCPLPAEDFVEHEDVLPEDVLPEAAEEQEEVALSELGPGSLDYEELVRRNVDLFIANSQKYAQETELSQHIHRWEERMGPLLQEQAGQGFGGRRGGRREPVAPPLPMPDPPLRPQEERATFDIHGYGDVLASSCGPLGQWRSFASLVAGKPPFEVCRYMLAALQLANDYVVELAQAPGLEQALDTMQLRLLTHRRAQERFQTF</sequence>
<dbReference type="InterPro" id="IPR031719">
    <property type="entry name" value="H2_M"/>
</dbReference>
<evidence type="ECO:0000256" key="1">
    <source>
        <dbReference type="ARBA" id="ARBA00004123"/>
    </source>
</evidence>
<evidence type="ECO:0000313" key="11">
    <source>
        <dbReference type="EMBL" id="NXL40511.1"/>
    </source>
</evidence>
<dbReference type="Pfam" id="PF06278">
    <property type="entry name" value="CNDH2_N"/>
    <property type="match status" value="1"/>
</dbReference>
<keyword evidence="4" id="KW-0226">DNA condensation</keyword>
<feature type="domain" description="Condensin II complex subunit H2 middle" evidence="10">
    <location>
        <begin position="146"/>
        <end position="214"/>
    </location>
</feature>
<name>A0A7L0SDM1_GLABR</name>
<dbReference type="GO" id="GO:0000796">
    <property type="term" value="C:condensin complex"/>
    <property type="evidence" value="ECO:0007669"/>
    <property type="project" value="TreeGrafter"/>
</dbReference>
<dbReference type="EMBL" id="VXAP01001694">
    <property type="protein sequence ID" value="NXL40511.1"/>
    <property type="molecule type" value="Genomic_DNA"/>
</dbReference>
<keyword evidence="12" id="KW-1185">Reference proteome</keyword>
<evidence type="ECO:0000256" key="4">
    <source>
        <dbReference type="ARBA" id="ARBA00023067"/>
    </source>
</evidence>
<evidence type="ECO:0000256" key="7">
    <source>
        <dbReference type="SAM" id="MobiDB-lite"/>
    </source>
</evidence>
<dbReference type="GO" id="GO:0005634">
    <property type="term" value="C:nucleus"/>
    <property type="evidence" value="ECO:0007669"/>
    <property type="project" value="UniProtKB-SubCell"/>
</dbReference>
<comment type="caution">
    <text evidence="11">The sequence shown here is derived from an EMBL/GenBank/DDBJ whole genome shotgun (WGS) entry which is preliminary data.</text>
</comment>
<comment type="subcellular location">
    <subcellularLocation>
        <location evidence="1">Nucleus</location>
    </subcellularLocation>
</comment>
<evidence type="ECO:0000259" key="10">
    <source>
        <dbReference type="Pfam" id="PF16869"/>
    </source>
</evidence>
<accession>A0A7L0SDM1</accession>
<feature type="domain" description="Condensin-2 complex subunit H2 C-terminal" evidence="9">
    <location>
        <begin position="478"/>
        <end position="521"/>
    </location>
</feature>
<evidence type="ECO:0000259" key="8">
    <source>
        <dbReference type="Pfam" id="PF06278"/>
    </source>
</evidence>
<dbReference type="GO" id="GO:0003682">
    <property type="term" value="F:chromatin binding"/>
    <property type="evidence" value="ECO:0007669"/>
    <property type="project" value="TreeGrafter"/>
</dbReference>
<dbReference type="OrthoDB" id="10038475at2759"/>
<feature type="region of interest" description="Disordered" evidence="7">
    <location>
        <begin position="89"/>
        <end position="119"/>
    </location>
</feature>
<gene>
    <name evidence="11" type="primary">Ncaph2</name>
    <name evidence="11" type="ORF">GLABRA_R02907</name>
</gene>
<feature type="domain" description="Condensin-2 complex subunit H2 C-terminal" evidence="9">
    <location>
        <begin position="545"/>
        <end position="635"/>
    </location>
</feature>
<reference evidence="11 12" key="1">
    <citation type="submission" date="2019-09" db="EMBL/GenBank/DDBJ databases">
        <title>Bird 10,000 Genomes (B10K) Project - Family phase.</title>
        <authorList>
            <person name="Zhang G."/>
        </authorList>
    </citation>
    <scope>NUCLEOTIDE SEQUENCE [LARGE SCALE GENOMIC DNA]</scope>
    <source>
        <strain evidence="11">B10K-DU-008-63</strain>
    </source>
</reference>
<dbReference type="PANTHER" id="PTHR14324:SF3">
    <property type="entry name" value="CONDENSIN-2 COMPLEX SUBUNIT H2"/>
    <property type="match status" value="1"/>
</dbReference>
<feature type="region of interest" description="Disordered" evidence="7">
    <location>
        <begin position="522"/>
        <end position="546"/>
    </location>
</feature>
<feature type="non-terminal residue" evidence="11">
    <location>
        <position position="1"/>
    </location>
</feature>
<feature type="non-terminal residue" evidence="11">
    <location>
        <position position="638"/>
    </location>
</feature>
<dbReference type="InterPro" id="IPR031739">
    <property type="entry name" value="Ncaph2"/>
</dbReference>
<feature type="compositionally biased region" description="Gly residues" evidence="7">
    <location>
        <begin position="217"/>
        <end position="228"/>
    </location>
</feature>
<dbReference type="AlphaFoldDB" id="A0A7L0SDM1"/>
<dbReference type="GO" id="GO:0010032">
    <property type="term" value="P:meiotic chromosome condensation"/>
    <property type="evidence" value="ECO:0007669"/>
    <property type="project" value="TreeGrafter"/>
</dbReference>
<feature type="region of interest" description="Disordered" evidence="7">
    <location>
        <begin position="206"/>
        <end position="238"/>
    </location>
</feature>
<evidence type="ECO:0000256" key="3">
    <source>
        <dbReference type="ARBA" id="ARBA00016903"/>
    </source>
</evidence>
<comment type="similarity">
    <text evidence="2">Belongs to the CND2 H2 (condensin-2 subunit 2) family.</text>
</comment>
<dbReference type="GO" id="GO:0051306">
    <property type="term" value="P:mitotic sister chromatid separation"/>
    <property type="evidence" value="ECO:0007669"/>
    <property type="project" value="TreeGrafter"/>
</dbReference>
<dbReference type="Pfam" id="PF16869">
    <property type="entry name" value="CNDH2_M"/>
    <property type="match status" value="1"/>
</dbReference>
<protein>
    <recommendedName>
        <fullName evidence="3">Condensin-2 complex subunit H2</fullName>
    </recommendedName>
    <alternativeName>
        <fullName evidence="6">Non-SMC condensin II complex subunit H2</fullName>
    </alternativeName>
</protein>
<dbReference type="Pfam" id="PF16858">
    <property type="entry name" value="CNDH2_C"/>
    <property type="match status" value="2"/>
</dbReference>
<feature type="region of interest" description="Disordered" evidence="7">
    <location>
        <begin position="283"/>
        <end position="334"/>
    </location>
</feature>
<evidence type="ECO:0000313" key="12">
    <source>
        <dbReference type="Proteomes" id="UP000591073"/>
    </source>
</evidence>
<dbReference type="InterPro" id="IPR031737">
    <property type="entry name" value="CNDH2_C"/>
</dbReference>
<feature type="compositionally biased region" description="Pro residues" evidence="7">
    <location>
        <begin position="536"/>
        <end position="546"/>
    </location>
</feature>
<dbReference type="InterPro" id="IPR009378">
    <property type="entry name" value="H2_N"/>
</dbReference>
<evidence type="ECO:0000256" key="5">
    <source>
        <dbReference type="ARBA" id="ARBA00023242"/>
    </source>
</evidence>
<organism evidence="11 12">
    <name type="scientific">Glaucidium brasilianum</name>
    <name type="common">Ferruginous pygmy-owl</name>
    <dbReference type="NCBI Taxonomy" id="78217"/>
    <lineage>
        <taxon>Eukaryota</taxon>
        <taxon>Metazoa</taxon>
        <taxon>Chordata</taxon>
        <taxon>Craniata</taxon>
        <taxon>Vertebrata</taxon>
        <taxon>Euteleostomi</taxon>
        <taxon>Archelosauria</taxon>
        <taxon>Archosauria</taxon>
        <taxon>Dinosauria</taxon>
        <taxon>Saurischia</taxon>
        <taxon>Theropoda</taxon>
        <taxon>Coelurosauria</taxon>
        <taxon>Aves</taxon>
        <taxon>Neognathae</taxon>
        <taxon>Neoaves</taxon>
        <taxon>Telluraves</taxon>
        <taxon>Strigiformes</taxon>
        <taxon>Strigidae</taxon>
        <taxon>Glaucidium</taxon>
    </lineage>
</organism>